<protein>
    <recommendedName>
        <fullName evidence="8">FAD dependent oxidoreductase domain-containing protein</fullName>
    </recommendedName>
</protein>
<accession>A0AAE0WQM0</accession>
<dbReference type="InterPro" id="IPR023209">
    <property type="entry name" value="DAO"/>
</dbReference>
<dbReference type="EMBL" id="JAUTXT010000011">
    <property type="protein sequence ID" value="KAK3676190.1"/>
    <property type="molecule type" value="Genomic_DNA"/>
</dbReference>
<evidence type="ECO:0000313" key="10">
    <source>
        <dbReference type="Proteomes" id="UP001274830"/>
    </source>
</evidence>
<organism evidence="9 10">
    <name type="scientific">Recurvomyces mirabilis</name>
    <dbReference type="NCBI Taxonomy" id="574656"/>
    <lineage>
        <taxon>Eukaryota</taxon>
        <taxon>Fungi</taxon>
        <taxon>Dikarya</taxon>
        <taxon>Ascomycota</taxon>
        <taxon>Pezizomycotina</taxon>
        <taxon>Dothideomycetes</taxon>
        <taxon>Dothideomycetidae</taxon>
        <taxon>Mycosphaerellales</taxon>
        <taxon>Teratosphaeriaceae</taxon>
        <taxon>Recurvomyces</taxon>
    </lineage>
</organism>
<evidence type="ECO:0000259" key="8">
    <source>
        <dbReference type="Pfam" id="PF01266"/>
    </source>
</evidence>
<evidence type="ECO:0000256" key="1">
    <source>
        <dbReference type="ARBA" id="ARBA00001974"/>
    </source>
</evidence>
<dbReference type="Proteomes" id="UP001274830">
    <property type="component" value="Unassembled WGS sequence"/>
</dbReference>
<dbReference type="Gene3D" id="3.30.9.10">
    <property type="entry name" value="D-Amino Acid Oxidase, subunit A, domain 2"/>
    <property type="match status" value="1"/>
</dbReference>
<evidence type="ECO:0000256" key="7">
    <source>
        <dbReference type="SAM" id="SignalP"/>
    </source>
</evidence>
<comment type="similarity">
    <text evidence="2">Belongs to the DAMOX/DASOX family.</text>
</comment>
<dbReference type="PANTHER" id="PTHR11530:SF11">
    <property type="entry name" value="D-ASPARTATE OXIDASE"/>
    <property type="match status" value="1"/>
</dbReference>
<dbReference type="GO" id="GO:0003884">
    <property type="term" value="F:D-amino-acid oxidase activity"/>
    <property type="evidence" value="ECO:0007669"/>
    <property type="project" value="InterPro"/>
</dbReference>
<reference evidence="9" key="1">
    <citation type="submission" date="2023-07" db="EMBL/GenBank/DDBJ databases">
        <title>Black Yeasts Isolated from many extreme environments.</title>
        <authorList>
            <person name="Coleine C."/>
            <person name="Stajich J.E."/>
            <person name="Selbmann L."/>
        </authorList>
    </citation>
    <scope>NUCLEOTIDE SEQUENCE</scope>
    <source>
        <strain evidence="9">CCFEE 5485</strain>
    </source>
</reference>
<dbReference type="InterPro" id="IPR006076">
    <property type="entry name" value="FAD-dep_OxRdtase"/>
</dbReference>
<feature type="binding site" evidence="6">
    <location>
        <begin position="46"/>
        <end position="47"/>
    </location>
    <ligand>
        <name>FAD</name>
        <dbReference type="ChEBI" id="CHEBI:57692"/>
    </ligand>
</feature>
<sequence length="373" mass="40539">MAGKSHIVIIGAGVTGLTTAVFLAEECYKVTIVAAHVPGDSSIEYTSPWAGAHWHTHATRDNPVECDWDIQTYDYWLEILQNEKKDPQLPRSGLKLMTAYKYWDFPTTTDIWWSPYVKDFEEVNASREPIKSINKRAREGEPMIVDAMMQKEFAINVPQYLLYLQERARKAGAEVIQQRLPIESGLNNAMEAAEGHAVAAGRGNADCFVNASGLGAGKLCGDQAMYPIRGQTVLVKGEAVNPYTRSGKDYGSYCIVRPGSGTSILGGTREADVWDETPDPAVTQRIIKYAAMNVPELLTGPDGGFEVVSVQCGLRPGRKGGPRIGIEALDGYKIVHAYGHAGGGYQNSIGSARLVSKLVQESLSSSTQAVAKL</sequence>
<keyword evidence="7" id="KW-0732">Signal</keyword>
<feature type="signal peptide" evidence="7">
    <location>
        <begin position="1"/>
        <end position="20"/>
    </location>
</feature>
<feature type="chain" id="PRO_5042115069" description="FAD dependent oxidoreductase domain-containing protein" evidence="7">
    <location>
        <begin position="21"/>
        <end position="373"/>
    </location>
</feature>
<dbReference type="GO" id="GO:0019478">
    <property type="term" value="P:D-amino acid catabolic process"/>
    <property type="evidence" value="ECO:0007669"/>
    <property type="project" value="TreeGrafter"/>
</dbReference>
<evidence type="ECO:0000313" key="9">
    <source>
        <dbReference type="EMBL" id="KAK3676190.1"/>
    </source>
</evidence>
<keyword evidence="4 6" id="KW-0274">FAD</keyword>
<comment type="caution">
    <text evidence="9">The sequence shown here is derived from an EMBL/GenBank/DDBJ whole genome shotgun (WGS) entry which is preliminary data.</text>
</comment>
<feature type="binding site" evidence="6">
    <location>
        <position position="315"/>
    </location>
    <ligand>
        <name>D-dopa</name>
        <dbReference type="ChEBI" id="CHEBI:149689"/>
    </ligand>
</feature>
<dbReference type="AlphaFoldDB" id="A0AAE0WQM0"/>
<dbReference type="Gene3D" id="3.40.50.720">
    <property type="entry name" value="NAD(P)-binding Rossmann-like Domain"/>
    <property type="match status" value="1"/>
</dbReference>
<feature type="binding site" evidence="6">
    <location>
        <position position="342"/>
    </location>
    <ligand>
        <name>D-dopa</name>
        <dbReference type="ChEBI" id="CHEBI:149689"/>
    </ligand>
</feature>
<dbReference type="GO" id="GO:0005737">
    <property type="term" value="C:cytoplasm"/>
    <property type="evidence" value="ECO:0007669"/>
    <property type="project" value="TreeGrafter"/>
</dbReference>
<evidence type="ECO:0000256" key="4">
    <source>
        <dbReference type="ARBA" id="ARBA00022827"/>
    </source>
</evidence>
<comment type="cofactor">
    <cofactor evidence="1 6">
        <name>FAD</name>
        <dbReference type="ChEBI" id="CHEBI:57692"/>
    </cofactor>
</comment>
<feature type="domain" description="FAD dependent oxidoreductase" evidence="8">
    <location>
        <begin position="7"/>
        <end position="357"/>
    </location>
</feature>
<dbReference type="PIRSF" id="PIRSF000189">
    <property type="entry name" value="D-aa_oxidase"/>
    <property type="match status" value="1"/>
</dbReference>
<name>A0AAE0WQM0_9PEZI</name>
<dbReference type="SUPFAM" id="SSF51971">
    <property type="entry name" value="Nucleotide-binding domain"/>
    <property type="match status" value="1"/>
</dbReference>
<gene>
    <name evidence="9" type="ORF">LTR78_003940</name>
</gene>
<dbReference type="PROSITE" id="PS00677">
    <property type="entry name" value="DAO"/>
    <property type="match status" value="1"/>
</dbReference>
<evidence type="ECO:0000256" key="5">
    <source>
        <dbReference type="ARBA" id="ARBA00023002"/>
    </source>
</evidence>
<evidence type="ECO:0000256" key="3">
    <source>
        <dbReference type="ARBA" id="ARBA00022630"/>
    </source>
</evidence>
<evidence type="ECO:0000256" key="2">
    <source>
        <dbReference type="ARBA" id="ARBA00006730"/>
    </source>
</evidence>
<keyword evidence="10" id="KW-1185">Reference proteome</keyword>
<dbReference type="Pfam" id="PF01266">
    <property type="entry name" value="DAO"/>
    <property type="match status" value="1"/>
</dbReference>
<dbReference type="SUPFAM" id="SSF54373">
    <property type="entry name" value="FAD-linked reductases, C-terminal domain"/>
    <property type="match status" value="1"/>
</dbReference>
<evidence type="ECO:0000256" key="6">
    <source>
        <dbReference type="PIRSR" id="PIRSR000189-1"/>
    </source>
</evidence>
<keyword evidence="5" id="KW-0560">Oxidoreductase</keyword>
<dbReference type="GO" id="GO:0071949">
    <property type="term" value="F:FAD binding"/>
    <property type="evidence" value="ECO:0007669"/>
    <property type="project" value="InterPro"/>
</dbReference>
<keyword evidence="3" id="KW-0285">Flavoprotein</keyword>
<dbReference type="InterPro" id="IPR006181">
    <property type="entry name" value="D-amino_acid_oxidase_CS"/>
</dbReference>
<dbReference type="PANTHER" id="PTHR11530">
    <property type="entry name" value="D-AMINO ACID OXIDASE"/>
    <property type="match status" value="1"/>
</dbReference>
<proteinExistence type="inferred from homology"/>